<dbReference type="GO" id="GO:0015159">
    <property type="term" value="F:polysaccharide transmembrane transporter activity"/>
    <property type="evidence" value="ECO:0007669"/>
    <property type="project" value="InterPro"/>
</dbReference>
<keyword evidence="2" id="KW-0812">Transmembrane</keyword>
<dbReference type="InterPro" id="IPR019554">
    <property type="entry name" value="Soluble_ligand-bd"/>
</dbReference>
<keyword evidence="6" id="KW-1185">Reference proteome</keyword>
<evidence type="ECO:0000313" key="5">
    <source>
        <dbReference type="EMBL" id="TXD68584.1"/>
    </source>
</evidence>
<evidence type="ECO:0000259" key="3">
    <source>
        <dbReference type="Pfam" id="PF02563"/>
    </source>
</evidence>
<dbReference type="EMBL" id="VORU01000010">
    <property type="protein sequence ID" value="TXD68584.1"/>
    <property type="molecule type" value="Genomic_DNA"/>
</dbReference>
<feature type="domain" description="Soluble ligand binding" evidence="4">
    <location>
        <begin position="141"/>
        <end position="186"/>
    </location>
</feature>
<dbReference type="Pfam" id="PF10531">
    <property type="entry name" value="SLBB"/>
    <property type="match status" value="1"/>
</dbReference>
<dbReference type="Gene3D" id="3.10.560.10">
    <property type="entry name" value="Outer membrane lipoprotein wza domain like"/>
    <property type="match status" value="2"/>
</dbReference>
<organism evidence="5 6">
    <name type="scientific">Aequorivita lipolytica</name>
    <dbReference type="NCBI Taxonomy" id="153267"/>
    <lineage>
        <taxon>Bacteria</taxon>
        <taxon>Pseudomonadati</taxon>
        <taxon>Bacteroidota</taxon>
        <taxon>Flavobacteriia</taxon>
        <taxon>Flavobacteriales</taxon>
        <taxon>Flavobacteriaceae</taxon>
        <taxon>Aequorivita</taxon>
    </lineage>
</organism>
<sequence>MIKRNILILVSLVLVFSSCASKKEILYFQDADYYIPQEIYYEPVKIQPNDILNITVSALVQETAAPYNITVAGSAGNSNIDLLKLQGYLVGEDGSITFPVLGTLDVAERTTKELEQGIKELLEKGGHLKEPTISVRILNAKVTVLGEVARPGTYSFTEQNITLPQALGFAGDLTINGERKDVLLIREENGIRKIQHLDLTSTDWFNTPYFYIKPNDFIVINPNEAKVKSAGLVGNVGVLLTILSLVLTVTVLLTR</sequence>
<dbReference type="AlphaFoldDB" id="A0A5C6YMF9"/>
<protein>
    <submittedName>
        <fullName evidence="5">Polysaccharide export protein</fullName>
    </submittedName>
</protein>
<accession>A0A5C6YMF9</accession>
<feature type="domain" description="Polysaccharide export protein N-terminal" evidence="3">
    <location>
        <begin position="44"/>
        <end position="137"/>
    </location>
</feature>
<comment type="caution">
    <text evidence="5">The sequence shown here is derived from an EMBL/GenBank/DDBJ whole genome shotgun (WGS) entry which is preliminary data.</text>
</comment>
<feature type="transmembrane region" description="Helical" evidence="2">
    <location>
        <begin position="232"/>
        <end position="253"/>
    </location>
</feature>
<keyword evidence="1" id="KW-0732">Signal</keyword>
<proteinExistence type="predicted"/>
<dbReference type="RefSeq" id="WP_111816609.1">
    <property type="nucleotide sequence ID" value="NZ_CBCRZQ010000009.1"/>
</dbReference>
<dbReference type="Pfam" id="PF02563">
    <property type="entry name" value="Poly_export"/>
    <property type="match status" value="1"/>
</dbReference>
<dbReference type="PANTHER" id="PTHR33619:SF3">
    <property type="entry name" value="POLYSACCHARIDE EXPORT PROTEIN GFCE-RELATED"/>
    <property type="match status" value="1"/>
</dbReference>
<keyword evidence="2" id="KW-0472">Membrane</keyword>
<keyword evidence="2" id="KW-1133">Transmembrane helix</keyword>
<evidence type="ECO:0000313" key="6">
    <source>
        <dbReference type="Proteomes" id="UP000321945"/>
    </source>
</evidence>
<dbReference type="InterPro" id="IPR049712">
    <property type="entry name" value="Poly_export"/>
</dbReference>
<evidence type="ECO:0000256" key="2">
    <source>
        <dbReference type="SAM" id="Phobius"/>
    </source>
</evidence>
<name>A0A5C6YMF9_9FLAO</name>
<gene>
    <name evidence="5" type="ORF">ESV24_11775</name>
</gene>
<dbReference type="InterPro" id="IPR003715">
    <property type="entry name" value="Poly_export_N"/>
</dbReference>
<evidence type="ECO:0000256" key="1">
    <source>
        <dbReference type="ARBA" id="ARBA00022729"/>
    </source>
</evidence>
<dbReference type="Gene3D" id="3.30.1950.10">
    <property type="entry name" value="wza like domain"/>
    <property type="match status" value="1"/>
</dbReference>
<dbReference type="PANTHER" id="PTHR33619">
    <property type="entry name" value="POLYSACCHARIDE EXPORT PROTEIN GFCE-RELATED"/>
    <property type="match status" value="1"/>
</dbReference>
<dbReference type="Proteomes" id="UP000321945">
    <property type="component" value="Unassembled WGS sequence"/>
</dbReference>
<dbReference type="OrthoDB" id="1445882at2"/>
<evidence type="ECO:0000259" key="4">
    <source>
        <dbReference type="Pfam" id="PF10531"/>
    </source>
</evidence>
<reference evidence="5 6" key="1">
    <citation type="submission" date="2019-08" db="EMBL/GenBank/DDBJ databases">
        <title>Genome of Aequorivita lipolytica Y10-2 (type strain).</title>
        <authorList>
            <person name="Bowman J.P."/>
        </authorList>
    </citation>
    <scope>NUCLEOTIDE SEQUENCE [LARGE SCALE GENOMIC DNA]</scope>
    <source>
        <strain evidence="5 6">Y10-2</strain>
    </source>
</reference>
<dbReference type="PROSITE" id="PS51257">
    <property type="entry name" value="PROKAR_LIPOPROTEIN"/>
    <property type="match status" value="1"/>
</dbReference>